<dbReference type="Proteomes" id="UP001595712">
    <property type="component" value="Unassembled WGS sequence"/>
</dbReference>
<comment type="caution">
    <text evidence="1">The sequence shown here is derived from an EMBL/GenBank/DDBJ whole genome shotgun (WGS) entry which is preliminary data.</text>
</comment>
<protein>
    <submittedName>
        <fullName evidence="1">Uncharacterized protein</fullName>
    </submittedName>
</protein>
<dbReference type="EMBL" id="JBHRWO010000012">
    <property type="protein sequence ID" value="MFC3493689.1"/>
    <property type="molecule type" value="Genomic_DNA"/>
</dbReference>
<evidence type="ECO:0000313" key="2">
    <source>
        <dbReference type="Proteomes" id="UP001595712"/>
    </source>
</evidence>
<name>A0ABV7PYM2_9ACTN</name>
<keyword evidence="2" id="KW-1185">Reference proteome</keyword>
<gene>
    <name evidence="1" type="ORF">ACFO8M_14505</name>
</gene>
<proteinExistence type="predicted"/>
<sequence length="167" mass="18240">MPVHDAAILARVLTDEFGLADRGHGPVEAVYSDATQDWTLEWTDGPTVEQVQRAAREAEPEATDVRCRRRLSENSIALGAVRIALSAAAGARGRFHISTAAVHDFWRSVPLPATATDHERELVYAAIYQVRDNHHSNVADHQEICDEIALGLASLARRSGVALDPLE</sequence>
<organism evidence="1 2">
    <name type="scientific">Glycomyces rhizosphaerae</name>
    <dbReference type="NCBI Taxonomy" id="2054422"/>
    <lineage>
        <taxon>Bacteria</taxon>
        <taxon>Bacillati</taxon>
        <taxon>Actinomycetota</taxon>
        <taxon>Actinomycetes</taxon>
        <taxon>Glycomycetales</taxon>
        <taxon>Glycomycetaceae</taxon>
        <taxon>Glycomyces</taxon>
    </lineage>
</organism>
<reference evidence="2" key="1">
    <citation type="journal article" date="2019" name="Int. J. Syst. Evol. Microbiol.">
        <title>The Global Catalogue of Microorganisms (GCM) 10K type strain sequencing project: providing services to taxonomists for standard genome sequencing and annotation.</title>
        <authorList>
            <consortium name="The Broad Institute Genomics Platform"/>
            <consortium name="The Broad Institute Genome Sequencing Center for Infectious Disease"/>
            <person name="Wu L."/>
            <person name="Ma J."/>
        </authorList>
    </citation>
    <scope>NUCLEOTIDE SEQUENCE [LARGE SCALE GENOMIC DNA]</scope>
    <source>
        <strain evidence="2">CGMCC 4.7396</strain>
    </source>
</reference>
<accession>A0ABV7PYM2</accession>
<evidence type="ECO:0000313" key="1">
    <source>
        <dbReference type="EMBL" id="MFC3493689.1"/>
    </source>
</evidence>
<dbReference type="RefSeq" id="WP_387976566.1">
    <property type="nucleotide sequence ID" value="NZ_JBHRWO010000012.1"/>
</dbReference>